<dbReference type="EMBL" id="JARBHB010000003">
    <property type="protein sequence ID" value="KAJ8888795.1"/>
    <property type="molecule type" value="Genomic_DNA"/>
</dbReference>
<feature type="region of interest" description="Disordered" evidence="1">
    <location>
        <begin position="183"/>
        <end position="209"/>
    </location>
</feature>
<evidence type="ECO:0000313" key="2">
    <source>
        <dbReference type="EMBL" id="KAJ8888795.1"/>
    </source>
</evidence>
<accession>A0ABQ9HWP3</accession>
<reference evidence="2 3" key="1">
    <citation type="submission" date="2023-02" db="EMBL/GenBank/DDBJ databases">
        <title>LHISI_Scaffold_Assembly.</title>
        <authorList>
            <person name="Stuart O.P."/>
            <person name="Cleave R."/>
            <person name="Magrath M.J.L."/>
            <person name="Mikheyev A.S."/>
        </authorList>
    </citation>
    <scope>NUCLEOTIDE SEQUENCE [LARGE SCALE GENOMIC DNA]</scope>
    <source>
        <strain evidence="2">Daus_M_001</strain>
        <tissue evidence="2">Leg muscle</tissue>
    </source>
</reference>
<comment type="caution">
    <text evidence="2">The sequence shown here is derived from an EMBL/GenBank/DDBJ whole genome shotgun (WGS) entry which is preliminary data.</text>
</comment>
<feature type="compositionally biased region" description="Basic and acidic residues" evidence="1">
    <location>
        <begin position="185"/>
        <end position="196"/>
    </location>
</feature>
<gene>
    <name evidence="2" type="ORF">PR048_008287</name>
</gene>
<dbReference type="Proteomes" id="UP001159363">
    <property type="component" value="Chromosome 3"/>
</dbReference>
<proteinExistence type="predicted"/>
<keyword evidence="3" id="KW-1185">Reference proteome</keyword>
<evidence type="ECO:0000256" key="1">
    <source>
        <dbReference type="SAM" id="MobiDB-lite"/>
    </source>
</evidence>
<evidence type="ECO:0000313" key="3">
    <source>
        <dbReference type="Proteomes" id="UP001159363"/>
    </source>
</evidence>
<name>A0ABQ9HWP3_9NEOP</name>
<protein>
    <submittedName>
        <fullName evidence="2">Uncharacterized protein</fullName>
    </submittedName>
</protein>
<organism evidence="2 3">
    <name type="scientific">Dryococelus australis</name>
    <dbReference type="NCBI Taxonomy" id="614101"/>
    <lineage>
        <taxon>Eukaryota</taxon>
        <taxon>Metazoa</taxon>
        <taxon>Ecdysozoa</taxon>
        <taxon>Arthropoda</taxon>
        <taxon>Hexapoda</taxon>
        <taxon>Insecta</taxon>
        <taxon>Pterygota</taxon>
        <taxon>Neoptera</taxon>
        <taxon>Polyneoptera</taxon>
        <taxon>Phasmatodea</taxon>
        <taxon>Verophasmatodea</taxon>
        <taxon>Anareolatae</taxon>
        <taxon>Phasmatidae</taxon>
        <taxon>Eurycanthinae</taxon>
        <taxon>Dryococelus</taxon>
    </lineage>
</organism>
<sequence>MDATVAERLACSPPTWAIRVHSPAGSLRIFACGNRAGRCRWSAGFLGDLPFPPPFHSGVASYSPKSPSLALKTSQNLFTNLVRIRRGPRTVAEWLAHSPPTNPPGSIPAGSPDFREWESFRTMPLFGGFSRRSPVSPTPSFRRRSVFASVILIGSEDLDVKTRPNLFISLSVGKRFTGAAPECKSGGKCEIPEKTRRPASPSGTISTCENLDAPRGGKFPYAKLSHKKTRFVPNLGRVCLTETHSCLSWLTRRREHRARMNTEVKQVLTPRTVATHEAKSRNLLAKCWNHVFVWRRGLLHTGDDTSPDAPGTEKRRRDKSGIATAIKCAIAAKRKGYELACSVQVALRAPTGLSEVAGPEKFSDLQARLYSRMYRYADINCALVICCHSGRRRLGHRSPGGVKRRVNTWLNESCHRWRRRFVAGRQYSGINRRRVVGRVNPGEYSRTLTLGSLERTPKQHTSPSTRRHLSCVHGFTTSLQRTSSARYSCYSNYNGPIAEPMRVIEVKMERCRNEGAGETGDHRENQPINGIVRHDSHLENPVTRPGIEPVVSLLAYHQGDPGSIPGRVTPDFRMWKSYRTMALIGGFSRGSPVPQPFHFGATLYSSKSPSSALKTPLTACRGVVGWLAGFLTQKGWVRPLTGSNSDFSPMENLVASIAIDRLVFSKHSRLPHYCIPALFHFILTPPELMISAVSASQITL</sequence>